<evidence type="ECO:0000313" key="4">
    <source>
        <dbReference type="EMBL" id="PWN41540.1"/>
    </source>
</evidence>
<organism evidence="4 5">
    <name type="scientific">Ceraceosorus guamensis</name>
    <dbReference type="NCBI Taxonomy" id="1522189"/>
    <lineage>
        <taxon>Eukaryota</taxon>
        <taxon>Fungi</taxon>
        <taxon>Dikarya</taxon>
        <taxon>Basidiomycota</taxon>
        <taxon>Ustilaginomycotina</taxon>
        <taxon>Exobasidiomycetes</taxon>
        <taxon>Ceraceosorales</taxon>
        <taxon>Ceraceosoraceae</taxon>
        <taxon>Ceraceosorus</taxon>
    </lineage>
</organism>
<dbReference type="GO" id="GO:0016747">
    <property type="term" value="F:acyltransferase activity, transferring groups other than amino-acyl groups"/>
    <property type="evidence" value="ECO:0007669"/>
    <property type="project" value="TreeGrafter"/>
</dbReference>
<dbReference type="AlphaFoldDB" id="A0A316VVM4"/>
<proteinExistence type="predicted"/>
<dbReference type="RefSeq" id="XP_025368700.1">
    <property type="nucleotide sequence ID" value="XM_025514222.1"/>
</dbReference>
<keyword evidence="1" id="KW-0808">Transferase</keyword>
<evidence type="ECO:0000256" key="2">
    <source>
        <dbReference type="ARBA" id="ARBA00023315"/>
    </source>
</evidence>
<sequence>MTEALHSHRRDVTVCRTNKHVVLAAHPPASGYPARWSLGPMDYYVGLGIPIQAVFVFEPSPDQHDDLIPPERLITAMSALLDHHPHFSGRLRVDEQDHQPYITALGSGAELIEAHCDQALSSYQNLGDYIITSFPKDLLSPYEPTPEYLAKHPFFAIQHTRFACGGVSLAVRVAHAVVDGVGFFSVVRDLRDIYNQLGRSDVPPPRLSHTPSLAGYMSDWACRASPEEVRDARKVQPQQYQLVQDSLPSGSNGVTLSSDKTDKEVEDDKTPSIAEADPVVGRVLRFSAKQQSELKSLAMDPCANEGEYITTFDALCAYVLQQTYRARTSPTRLPSCSPNRCNFLTPSDWRKALNLPANHTPNTCFVNFCDLTPELVLDGPAHAIARAVHQVSRSLSLADAKSQLRWLCAQPDKSKAQLAFSYGDGSLLLSSWLKMDLYDALSLSLAQKGPEERRIRPTVTFTPFTQVSLIDGLGYFLPIPPSSSMDGGASSVDLALALKDSVWREMDRVPSNLYTIVG</sequence>
<dbReference type="EMBL" id="KZ819391">
    <property type="protein sequence ID" value="PWN41540.1"/>
    <property type="molecule type" value="Genomic_DNA"/>
</dbReference>
<keyword evidence="2" id="KW-0012">Acyltransferase</keyword>
<dbReference type="PANTHER" id="PTHR31642:SF11">
    <property type="entry name" value="SHIKIMATE O-HYDROXYCINNAMOYLTRANSFERASE"/>
    <property type="match status" value="1"/>
</dbReference>
<feature type="region of interest" description="Disordered" evidence="3">
    <location>
        <begin position="242"/>
        <end position="271"/>
    </location>
</feature>
<dbReference type="SUPFAM" id="SSF52777">
    <property type="entry name" value="CoA-dependent acyltransferases"/>
    <property type="match status" value="1"/>
</dbReference>
<dbReference type="STRING" id="1522189.A0A316VVM4"/>
<evidence type="ECO:0000256" key="3">
    <source>
        <dbReference type="SAM" id="MobiDB-lite"/>
    </source>
</evidence>
<accession>A0A316VVM4</accession>
<gene>
    <name evidence="4" type="ORF">IE81DRAFT_324397</name>
</gene>
<dbReference type="Gene3D" id="3.30.559.10">
    <property type="entry name" value="Chloramphenicol acetyltransferase-like domain"/>
    <property type="match status" value="2"/>
</dbReference>
<dbReference type="InterPro" id="IPR023213">
    <property type="entry name" value="CAT-like_dom_sf"/>
</dbReference>
<dbReference type="OrthoDB" id="1862401at2759"/>
<name>A0A316VVM4_9BASI</name>
<protein>
    <recommendedName>
        <fullName evidence="6">CoA-dependent acyltransferase</fullName>
    </recommendedName>
</protein>
<evidence type="ECO:0000313" key="5">
    <source>
        <dbReference type="Proteomes" id="UP000245783"/>
    </source>
</evidence>
<evidence type="ECO:0000256" key="1">
    <source>
        <dbReference type="ARBA" id="ARBA00022679"/>
    </source>
</evidence>
<keyword evidence="5" id="KW-1185">Reference proteome</keyword>
<feature type="compositionally biased region" description="Polar residues" evidence="3">
    <location>
        <begin position="242"/>
        <end position="258"/>
    </location>
</feature>
<evidence type="ECO:0008006" key="6">
    <source>
        <dbReference type="Google" id="ProtNLM"/>
    </source>
</evidence>
<feature type="compositionally biased region" description="Basic and acidic residues" evidence="3">
    <location>
        <begin position="259"/>
        <end position="270"/>
    </location>
</feature>
<reference evidence="4 5" key="1">
    <citation type="journal article" date="2018" name="Mol. Biol. Evol.">
        <title>Broad Genomic Sampling Reveals a Smut Pathogenic Ancestry of the Fungal Clade Ustilaginomycotina.</title>
        <authorList>
            <person name="Kijpornyongpan T."/>
            <person name="Mondo S.J."/>
            <person name="Barry K."/>
            <person name="Sandor L."/>
            <person name="Lee J."/>
            <person name="Lipzen A."/>
            <person name="Pangilinan J."/>
            <person name="LaButti K."/>
            <person name="Hainaut M."/>
            <person name="Henrissat B."/>
            <person name="Grigoriev I.V."/>
            <person name="Spatafora J.W."/>
            <person name="Aime M.C."/>
        </authorList>
    </citation>
    <scope>NUCLEOTIDE SEQUENCE [LARGE SCALE GENOMIC DNA]</scope>
    <source>
        <strain evidence="4 5">MCA 4658</strain>
    </source>
</reference>
<dbReference type="Proteomes" id="UP000245783">
    <property type="component" value="Unassembled WGS sequence"/>
</dbReference>
<dbReference type="Pfam" id="PF02458">
    <property type="entry name" value="Transferase"/>
    <property type="match status" value="1"/>
</dbReference>
<dbReference type="PANTHER" id="PTHR31642">
    <property type="entry name" value="TRICHOTHECENE 3-O-ACETYLTRANSFERASE"/>
    <property type="match status" value="1"/>
</dbReference>
<dbReference type="InterPro" id="IPR050317">
    <property type="entry name" value="Plant_Fungal_Acyltransferase"/>
</dbReference>
<dbReference type="InParanoid" id="A0A316VVM4"/>
<dbReference type="GeneID" id="37036092"/>